<keyword evidence="2" id="KW-1185">Reference proteome</keyword>
<dbReference type="Proteomes" id="UP001159364">
    <property type="component" value="Linkage Group LG10"/>
</dbReference>
<evidence type="ECO:0000313" key="2">
    <source>
        <dbReference type="Proteomes" id="UP001159364"/>
    </source>
</evidence>
<sequence>MTVTELRLRERVRRSEATMKSIKPSVETFAIRKGKIAYLTKHELKEIKERDASEVDKRQRQRDAMEEINAFASRRAPRITRL</sequence>
<protein>
    <submittedName>
        <fullName evidence="1">Uncharacterized protein</fullName>
    </submittedName>
</protein>
<proteinExistence type="predicted"/>
<reference evidence="1 2" key="1">
    <citation type="submission" date="2021-09" db="EMBL/GenBank/DDBJ databases">
        <title>Genomic insights and catalytic innovation underlie evolution of tropane alkaloids biosynthesis.</title>
        <authorList>
            <person name="Wang Y.-J."/>
            <person name="Tian T."/>
            <person name="Huang J.-P."/>
            <person name="Huang S.-X."/>
        </authorList>
    </citation>
    <scope>NUCLEOTIDE SEQUENCE [LARGE SCALE GENOMIC DNA]</scope>
    <source>
        <strain evidence="1">KIB-2018</strain>
        <tissue evidence="1">Leaf</tissue>
    </source>
</reference>
<dbReference type="EMBL" id="JAIWQS010000010">
    <property type="protein sequence ID" value="KAJ8753717.1"/>
    <property type="molecule type" value="Genomic_DNA"/>
</dbReference>
<gene>
    <name evidence="1" type="ORF">K2173_026393</name>
</gene>
<comment type="caution">
    <text evidence="1">The sequence shown here is derived from an EMBL/GenBank/DDBJ whole genome shotgun (WGS) entry which is preliminary data.</text>
</comment>
<dbReference type="AlphaFoldDB" id="A0AAV8SN78"/>
<evidence type="ECO:0000313" key="1">
    <source>
        <dbReference type="EMBL" id="KAJ8753717.1"/>
    </source>
</evidence>
<accession>A0AAV8SN78</accession>
<name>A0AAV8SN78_9ROSI</name>
<organism evidence="1 2">
    <name type="scientific">Erythroxylum novogranatense</name>
    <dbReference type="NCBI Taxonomy" id="1862640"/>
    <lineage>
        <taxon>Eukaryota</taxon>
        <taxon>Viridiplantae</taxon>
        <taxon>Streptophyta</taxon>
        <taxon>Embryophyta</taxon>
        <taxon>Tracheophyta</taxon>
        <taxon>Spermatophyta</taxon>
        <taxon>Magnoliopsida</taxon>
        <taxon>eudicotyledons</taxon>
        <taxon>Gunneridae</taxon>
        <taxon>Pentapetalae</taxon>
        <taxon>rosids</taxon>
        <taxon>fabids</taxon>
        <taxon>Malpighiales</taxon>
        <taxon>Erythroxylaceae</taxon>
        <taxon>Erythroxylum</taxon>
    </lineage>
</organism>